<protein>
    <submittedName>
        <fullName evidence="1">Uncharacterized protein</fullName>
    </submittedName>
</protein>
<accession>A0A9W4UC42</accession>
<sequence>MVNGVQDSHWLRERAVVLRLTRRLHKAWIALRILDIGRAWSQRGNT</sequence>
<proteinExistence type="predicted"/>
<keyword evidence="2" id="KW-1185">Reference proteome</keyword>
<dbReference type="Proteomes" id="UP001152607">
    <property type="component" value="Unassembled WGS sequence"/>
</dbReference>
<evidence type="ECO:0000313" key="1">
    <source>
        <dbReference type="EMBL" id="CAI6332624.1"/>
    </source>
</evidence>
<name>A0A9W4UC42_9PLEO</name>
<gene>
    <name evidence="1" type="ORF">PDIGIT_LOCUS5651</name>
</gene>
<dbReference type="EMBL" id="CAOQHR010000003">
    <property type="protein sequence ID" value="CAI6332624.1"/>
    <property type="molecule type" value="Genomic_DNA"/>
</dbReference>
<dbReference type="AlphaFoldDB" id="A0A9W4UC42"/>
<organism evidence="1 2">
    <name type="scientific">Periconia digitata</name>
    <dbReference type="NCBI Taxonomy" id="1303443"/>
    <lineage>
        <taxon>Eukaryota</taxon>
        <taxon>Fungi</taxon>
        <taxon>Dikarya</taxon>
        <taxon>Ascomycota</taxon>
        <taxon>Pezizomycotina</taxon>
        <taxon>Dothideomycetes</taxon>
        <taxon>Pleosporomycetidae</taxon>
        <taxon>Pleosporales</taxon>
        <taxon>Massarineae</taxon>
        <taxon>Periconiaceae</taxon>
        <taxon>Periconia</taxon>
    </lineage>
</organism>
<comment type="caution">
    <text evidence="1">The sequence shown here is derived from an EMBL/GenBank/DDBJ whole genome shotgun (WGS) entry which is preliminary data.</text>
</comment>
<evidence type="ECO:0000313" key="2">
    <source>
        <dbReference type="Proteomes" id="UP001152607"/>
    </source>
</evidence>
<reference evidence="1" key="1">
    <citation type="submission" date="2023-01" db="EMBL/GenBank/DDBJ databases">
        <authorList>
            <person name="Van Ghelder C."/>
            <person name="Rancurel C."/>
        </authorList>
    </citation>
    <scope>NUCLEOTIDE SEQUENCE</scope>
    <source>
        <strain evidence="1">CNCM I-4278</strain>
    </source>
</reference>